<dbReference type="Proteomes" id="UP000663505">
    <property type="component" value="Chromosome"/>
</dbReference>
<dbReference type="AlphaFoldDB" id="A0A9X7VW37"/>
<accession>A0A9X7VW37</accession>
<sequence length="305" mass="33771">MTWTQGQPIRGNQSPFIDPESEDNKTVTPPPSRTYTKPYNRRNDAPAQRQQQPPRHAMKQADVAATFTQEGLQTFSMIFSSAVEAAIAKSLPDIVERSVERKFHDVVIQVRDDIAALTNDLYAKLSDEIDGAVQAQFGKILERIQAFEAVQHPPHHVESADGATHDDLPDAVTIEESVDEIQTGEEAQILNEQSQTLPAEEAADTSQVMHGYHPNGSSPDSLQHDAKGDRRSRAAYEVGLVIETMKRVGRPIRTSELQSLIEEVRWGSNPSVKMTTLMNQSAGRIRRAGRGLYTYTPVDSDSIDG</sequence>
<gene>
    <name evidence="2" type="ORF">JZ786_15685</name>
</gene>
<evidence type="ECO:0000313" key="2">
    <source>
        <dbReference type="EMBL" id="QSO45967.1"/>
    </source>
</evidence>
<organism evidence="2 3">
    <name type="scientific">Alicyclobacillus mengziensis</name>
    <dbReference type="NCBI Taxonomy" id="2931921"/>
    <lineage>
        <taxon>Bacteria</taxon>
        <taxon>Bacillati</taxon>
        <taxon>Bacillota</taxon>
        <taxon>Bacilli</taxon>
        <taxon>Bacillales</taxon>
        <taxon>Alicyclobacillaceae</taxon>
        <taxon>Alicyclobacillus</taxon>
    </lineage>
</organism>
<keyword evidence="3" id="KW-1185">Reference proteome</keyword>
<feature type="region of interest" description="Disordered" evidence="1">
    <location>
        <begin position="1"/>
        <end position="56"/>
    </location>
</feature>
<dbReference type="KEGG" id="afx:JZ786_15685"/>
<reference evidence="2 3" key="1">
    <citation type="submission" date="2021-02" db="EMBL/GenBank/DDBJ databases">
        <title>Alicyclobacillus curvatus sp. nov. and Alicyclobacillus mengziensis sp. nov., two acidophilic bacteria isolated from acid mine drainage.</title>
        <authorList>
            <person name="Huang Y."/>
        </authorList>
    </citation>
    <scope>NUCLEOTIDE SEQUENCE [LARGE SCALE GENOMIC DNA]</scope>
    <source>
        <strain evidence="2 3">S30H14</strain>
    </source>
</reference>
<feature type="region of interest" description="Disordered" evidence="1">
    <location>
        <begin position="194"/>
        <end position="230"/>
    </location>
</feature>
<feature type="compositionally biased region" description="Low complexity" evidence="1">
    <location>
        <begin position="45"/>
        <end position="55"/>
    </location>
</feature>
<evidence type="ECO:0000256" key="1">
    <source>
        <dbReference type="SAM" id="MobiDB-lite"/>
    </source>
</evidence>
<dbReference type="EMBL" id="CP071182">
    <property type="protein sequence ID" value="QSO45967.1"/>
    <property type="molecule type" value="Genomic_DNA"/>
</dbReference>
<dbReference type="RefSeq" id="WP_206655339.1">
    <property type="nucleotide sequence ID" value="NZ_CP071182.1"/>
</dbReference>
<proteinExistence type="predicted"/>
<feature type="compositionally biased region" description="Polar residues" evidence="1">
    <location>
        <begin position="1"/>
        <end position="15"/>
    </location>
</feature>
<name>A0A9X7VW37_9BACL</name>
<protein>
    <submittedName>
        <fullName evidence="2">Uncharacterized protein</fullName>
    </submittedName>
</protein>
<evidence type="ECO:0000313" key="3">
    <source>
        <dbReference type="Proteomes" id="UP000663505"/>
    </source>
</evidence>